<name>A0ABU5P7V5_9PSED</name>
<proteinExistence type="predicted"/>
<sequence length="78" mass="8709">MAMTDQIEVLKAQVNALAQVVLHLAAVAEVQGQFQPEQLRDLRWPGQPYEAEAVRTMGWLCDELTAAREVRQSSEQAS</sequence>
<accession>A0ABU5P7V5</accession>
<dbReference type="EMBL" id="JAYEET010000024">
    <property type="protein sequence ID" value="MEA1605762.1"/>
    <property type="molecule type" value="Genomic_DNA"/>
</dbReference>
<dbReference type="Proteomes" id="UP001292571">
    <property type="component" value="Unassembled WGS sequence"/>
</dbReference>
<dbReference type="RefSeq" id="WP_322948873.1">
    <property type="nucleotide sequence ID" value="NZ_JAYEET010000024.1"/>
</dbReference>
<protein>
    <submittedName>
        <fullName evidence="1">Uncharacterized protein</fullName>
    </submittedName>
</protein>
<keyword evidence="2" id="KW-1185">Reference proteome</keyword>
<evidence type="ECO:0000313" key="2">
    <source>
        <dbReference type="Proteomes" id="UP001292571"/>
    </source>
</evidence>
<evidence type="ECO:0000313" key="1">
    <source>
        <dbReference type="EMBL" id="MEA1605762.1"/>
    </source>
</evidence>
<reference evidence="1 2" key="1">
    <citation type="submission" date="2023-12" db="EMBL/GenBank/DDBJ databases">
        <title>Pseudomonas sp. T5W1.</title>
        <authorList>
            <person name="Maltman C."/>
        </authorList>
    </citation>
    <scope>NUCLEOTIDE SEQUENCE [LARGE SCALE GENOMIC DNA]</scope>
    <source>
        <strain evidence="1 2">T5W1</strain>
    </source>
</reference>
<comment type="caution">
    <text evidence="1">The sequence shown here is derived from an EMBL/GenBank/DDBJ whole genome shotgun (WGS) entry which is preliminary data.</text>
</comment>
<organism evidence="1 2">
    <name type="scientific">Pseudomonas spirodelae</name>
    <dbReference type="NCBI Taxonomy" id="3101751"/>
    <lineage>
        <taxon>Bacteria</taxon>
        <taxon>Pseudomonadati</taxon>
        <taxon>Pseudomonadota</taxon>
        <taxon>Gammaproteobacteria</taxon>
        <taxon>Pseudomonadales</taxon>
        <taxon>Pseudomonadaceae</taxon>
        <taxon>Pseudomonas</taxon>
    </lineage>
</organism>
<gene>
    <name evidence="1" type="ORF">SOP97_08030</name>
</gene>